<dbReference type="EMBL" id="CP001614">
    <property type="protein sequence ID" value="ACR13464.1"/>
    <property type="molecule type" value="Genomic_DNA"/>
</dbReference>
<sequence>MVLYGAPLQKWHSQMPIVVNAGFDKDRKIKLISQSKSFKLRLSLKRHIH</sequence>
<dbReference type="KEGG" id="ttu:TERTU_2300"/>
<organism evidence="1 2">
    <name type="scientific">Teredinibacter turnerae (strain ATCC 39867 / T7901)</name>
    <dbReference type="NCBI Taxonomy" id="377629"/>
    <lineage>
        <taxon>Bacteria</taxon>
        <taxon>Pseudomonadati</taxon>
        <taxon>Pseudomonadota</taxon>
        <taxon>Gammaproteobacteria</taxon>
        <taxon>Cellvibrionales</taxon>
        <taxon>Cellvibrionaceae</taxon>
        <taxon>Teredinibacter</taxon>
    </lineage>
</organism>
<dbReference type="STRING" id="377629.TERTU_2300"/>
<evidence type="ECO:0000313" key="1">
    <source>
        <dbReference type="EMBL" id="ACR13464.1"/>
    </source>
</evidence>
<proteinExistence type="predicted"/>
<accession>C5BK55</accession>
<keyword evidence="2" id="KW-1185">Reference proteome</keyword>
<name>C5BK55_TERTT</name>
<dbReference type="Proteomes" id="UP000009080">
    <property type="component" value="Chromosome"/>
</dbReference>
<gene>
    <name evidence="1" type="ordered locus">TERTU_2300</name>
</gene>
<dbReference type="AlphaFoldDB" id="C5BK55"/>
<dbReference type="HOGENOM" id="CLU_3141654_0_0_6"/>
<protein>
    <submittedName>
        <fullName evidence="1">Uncharacterized protein</fullName>
    </submittedName>
</protein>
<reference evidence="1 2" key="1">
    <citation type="journal article" date="2009" name="PLoS ONE">
        <title>The complete genome of Teredinibacter turnerae T7901: an intracellular endosymbiont of marine wood-boring bivalves (shipworms).</title>
        <authorList>
            <person name="Yang J.C."/>
            <person name="Madupu R."/>
            <person name="Durkin A.S."/>
            <person name="Ekborg N.A."/>
            <person name="Pedamallu C.S."/>
            <person name="Hostetler J.B."/>
            <person name="Radune D."/>
            <person name="Toms B.S."/>
            <person name="Henrissat B."/>
            <person name="Coutinho P.M."/>
            <person name="Schwarz S."/>
            <person name="Field L."/>
            <person name="Trindade-Silva A.E."/>
            <person name="Soares C.A.G."/>
            <person name="Elshahawi S."/>
            <person name="Hanora A."/>
            <person name="Schmidt E.W."/>
            <person name="Haygood M.G."/>
            <person name="Posfai J."/>
            <person name="Benner J."/>
            <person name="Madinger C."/>
            <person name="Nove J."/>
            <person name="Anton B."/>
            <person name="Chaudhary K."/>
            <person name="Foster J."/>
            <person name="Holman A."/>
            <person name="Kumar S."/>
            <person name="Lessard P.A."/>
            <person name="Luyten Y.A."/>
            <person name="Slatko B."/>
            <person name="Wood N."/>
            <person name="Wu B."/>
            <person name="Teplitski M."/>
            <person name="Mougous J.D."/>
            <person name="Ward N."/>
            <person name="Eisen J.A."/>
            <person name="Badger J.H."/>
            <person name="Distel D.L."/>
        </authorList>
    </citation>
    <scope>NUCLEOTIDE SEQUENCE [LARGE SCALE GENOMIC DNA]</scope>
    <source>
        <strain evidence="2">ATCC 39867 / T7901</strain>
    </source>
</reference>
<evidence type="ECO:0000313" key="2">
    <source>
        <dbReference type="Proteomes" id="UP000009080"/>
    </source>
</evidence>